<reference evidence="2 3" key="1">
    <citation type="journal article" date="2016" name="Proc. Natl. Acad. Sci. U.S.A.">
        <title>Lipid metabolic changes in an early divergent fungus govern the establishment of a mutualistic symbiosis with endobacteria.</title>
        <authorList>
            <person name="Lastovetsky O.A."/>
            <person name="Gaspar M.L."/>
            <person name="Mondo S.J."/>
            <person name="LaButti K.M."/>
            <person name="Sandor L."/>
            <person name="Grigoriev I.V."/>
            <person name="Henry S.A."/>
            <person name="Pawlowska T.E."/>
        </authorList>
    </citation>
    <scope>NUCLEOTIDE SEQUENCE [LARGE SCALE GENOMIC DNA]</scope>
    <source>
        <strain evidence="2 3">ATCC 52813</strain>
    </source>
</reference>
<keyword evidence="1" id="KW-0472">Membrane</keyword>
<sequence length="89" mass="10478">MLLPVTSHLCLQSVKIRVFKLYYLLLFLPLAVLLLPLRAPRNIKTRLIRLKRLNRKKKRIRRQIMSKNKFDVLLVMELITLALPASCVL</sequence>
<keyword evidence="1" id="KW-0812">Transmembrane</keyword>
<evidence type="ECO:0000256" key="1">
    <source>
        <dbReference type="SAM" id="Phobius"/>
    </source>
</evidence>
<evidence type="ECO:0000313" key="2">
    <source>
        <dbReference type="EMBL" id="PHZ08122.1"/>
    </source>
</evidence>
<keyword evidence="3" id="KW-1185">Reference proteome</keyword>
<keyword evidence="1" id="KW-1133">Transmembrane helix</keyword>
<dbReference type="GeneID" id="35445159"/>
<gene>
    <name evidence="2" type="ORF">RHIMIDRAFT_295325</name>
</gene>
<name>A0A2G4SH90_RHIZD</name>
<evidence type="ECO:0000313" key="3">
    <source>
        <dbReference type="Proteomes" id="UP000242254"/>
    </source>
</evidence>
<dbReference type="Proteomes" id="UP000242254">
    <property type="component" value="Unassembled WGS sequence"/>
</dbReference>
<accession>A0A2G4SH90</accession>
<dbReference type="RefSeq" id="XP_023461830.1">
    <property type="nucleotide sequence ID" value="XM_023614170.1"/>
</dbReference>
<proteinExistence type="predicted"/>
<dbReference type="EMBL" id="KZ303867">
    <property type="protein sequence ID" value="PHZ08122.1"/>
    <property type="molecule type" value="Genomic_DNA"/>
</dbReference>
<organism evidence="2 3">
    <name type="scientific">Rhizopus microsporus ATCC 52813</name>
    <dbReference type="NCBI Taxonomy" id="1340429"/>
    <lineage>
        <taxon>Eukaryota</taxon>
        <taxon>Fungi</taxon>
        <taxon>Fungi incertae sedis</taxon>
        <taxon>Mucoromycota</taxon>
        <taxon>Mucoromycotina</taxon>
        <taxon>Mucoromycetes</taxon>
        <taxon>Mucorales</taxon>
        <taxon>Mucorineae</taxon>
        <taxon>Rhizopodaceae</taxon>
        <taxon>Rhizopus</taxon>
    </lineage>
</organism>
<protein>
    <submittedName>
        <fullName evidence="2">Uncharacterized protein</fullName>
    </submittedName>
</protein>
<feature type="transmembrane region" description="Helical" evidence="1">
    <location>
        <begin position="20"/>
        <end position="39"/>
    </location>
</feature>
<dbReference type="AlphaFoldDB" id="A0A2G4SH90"/>